<keyword evidence="5" id="KW-0325">Glycoprotein</keyword>
<dbReference type="Proteomes" id="UP000829291">
    <property type="component" value="Chromosome 2"/>
</dbReference>
<dbReference type="PANTHER" id="PTHR15819:SF11">
    <property type="entry name" value="MID1, ISOFORM A"/>
    <property type="match status" value="1"/>
</dbReference>
<gene>
    <name evidence="10" type="primary">LOC107223782</name>
</gene>
<reference evidence="10" key="1">
    <citation type="submission" date="2025-08" db="UniProtKB">
        <authorList>
            <consortium name="RefSeq"/>
        </authorList>
    </citation>
    <scope>IDENTIFICATION</scope>
    <source>
        <tissue evidence="10">Thorax and Abdomen</tissue>
    </source>
</reference>
<dbReference type="RefSeq" id="XP_046586315.1">
    <property type="nucleotide sequence ID" value="XM_046730359.1"/>
</dbReference>
<comment type="similarity">
    <text evidence="6">Belongs to the NALF family.</text>
</comment>
<accession>A0ABM3FE68</accession>
<feature type="compositionally biased region" description="Acidic residues" evidence="7">
    <location>
        <begin position="209"/>
        <end position="266"/>
    </location>
</feature>
<keyword evidence="3" id="KW-1133">Transmembrane helix</keyword>
<dbReference type="InterPro" id="IPR055288">
    <property type="entry name" value="NALCN_aux_factor_1/2"/>
</dbReference>
<dbReference type="PANTHER" id="PTHR15819">
    <property type="entry name" value="TRANSMEMBRANE PROTEIN FAM155"/>
    <property type="match status" value="1"/>
</dbReference>
<feature type="region of interest" description="Disordered" evidence="7">
    <location>
        <begin position="770"/>
        <end position="829"/>
    </location>
</feature>
<feature type="compositionally biased region" description="Basic and acidic residues" evidence="7">
    <location>
        <begin position="151"/>
        <end position="169"/>
    </location>
</feature>
<feature type="compositionally biased region" description="Low complexity" evidence="7">
    <location>
        <begin position="796"/>
        <end position="814"/>
    </location>
</feature>
<feature type="signal peptide" evidence="8">
    <location>
        <begin position="1"/>
        <end position="21"/>
    </location>
</feature>
<evidence type="ECO:0000256" key="2">
    <source>
        <dbReference type="ARBA" id="ARBA00022692"/>
    </source>
</evidence>
<name>A0ABM3FE68_NEOLC</name>
<keyword evidence="2" id="KW-0812">Transmembrane</keyword>
<protein>
    <submittedName>
        <fullName evidence="10">Uncharacterized protein LOC107223782</fullName>
    </submittedName>
</protein>
<keyword evidence="9" id="KW-1185">Reference proteome</keyword>
<keyword evidence="4" id="KW-0472">Membrane</keyword>
<keyword evidence="8" id="KW-0732">Signal</keyword>
<proteinExistence type="inferred from homology"/>
<evidence type="ECO:0000256" key="7">
    <source>
        <dbReference type="SAM" id="MobiDB-lite"/>
    </source>
</evidence>
<evidence type="ECO:0000313" key="9">
    <source>
        <dbReference type="Proteomes" id="UP000829291"/>
    </source>
</evidence>
<evidence type="ECO:0000256" key="6">
    <source>
        <dbReference type="ARBA" id="ARBA00029445"/>
    </source>
</evidence>
<evidence type="ECO:0000256" key="1">
    <source>
        <dbReference type="ARBA" id="ARBA00004141"/>
    </source>
</evidence>
<evidence type="ECO:0000313" key="10">
    <source>
        <dbReference type="RefSeq" id="XP_046586315.1"/>
    </source>
</evidence>
<comment type="subcellular location">
    <subcellularLocation>
        <location evidence="1">Membrane</location>
        <topology evidence="1">Multi-pass membrane protein</topology>
    </subcellularLocation>
</comment>
<feature type="compositionally biased region" description="Acidic residues" evidence="7">
    <location>
        <begin position="64"/>
        <end position="73"/>
    </location>
</feature>
<organism evidence="9 10">
    <name type="scientific">Neodiprion lecontei</name>
    <name type="common">Redheaded pine sawfly</name>
    <dbReference type="NCBI Taxonomy" id="441921"/>
    <lineage>
        <taxon>Eukaryota</taxon>
        <taxon>Metazoa</taxon>
        <taxon>Ecdysozoa</taxon>
        <taxon>Arthropoda</taxon>
        <taxon>Hexapoda</taxon>
        <taxon>Insecta</taxon>
        <taxon>Pterygota</taxon>
        <taxon>Neoptera</taxon>
        <taxon>Endopterygota</taxon>
        <taxon>Hymenoptera</taxon>
        <taxon>Tenthredinoidea</taxon>
        <taxon>Diprionidae</taxon>
        <taxon>Diprioninae</taxon>
        <taxon>Neodiprion</taxon>
    </lineage>
</organism>
<feature type="region of interest" description="Disordered" evidence="7">
    <location>
        <begin position="130"/>
        <end position="296"/>
    </location>
</feature>
<feature type="region of interest" description="Disordered" evidence="7">
    <location>
        <begin position="64"/>
        <end position="98"/>
    </location>
</feature>
<feature type="compositionally biased region" description="Acidic residues" evidence="7">
    <location>
        <begin position="136"/>
        <end position="150"/>
    </location>
</feature>
<evidence type="ECO:0000256" key="5">
    <source>
        <dbReference type="ARBA" id="ARBA00023180"/>
    </source>
</evidence>
<dbReference type="GeneID" id="107223782"/>
<feature type="compositionally biased region" description="Basic and acidic residues" evidence="7">
    <location>
        <begin position="178"/>
        <end position="204"/>
    </location>
</feature>
<sequence>MPTFQVLMHYPKSLLFLAASAVPMIVVRYSDRPDGSGVRISKVRDRVPLHAAFFVDDRAFDGPDQEVVTDDNTENYRRRVPPRSNNFSDDNPAEGLHREPIKILPIAETTATGRITTWLYRHRNKNNLDAASIKSDEDDVEEEEDEEEKETEERKEEEKEEAEKQKVDDEKEAEEEEEKKMEEPKKDELKDVEEEKVNDDDRCHNGNGGDDDYNNDNDNDDDDDNDDNRDDDEDDGDNDDDDYDDDDDDHDDEDDDEDDDDDDDDDGHGSGGSGDNRANDDDNEEKREKKKADGDVLKFLPKENKSEIISPVQNPGLVERNRVGIIAKLPKNAARVGSLGVAQVPSINGNKCRPRRRQPWRIDEKPYGLVLVLYLLALPIFCATNGSPPGTERASLSFRQNVPLVNFRSANATHHNSSFVEDSKDHPYRGYTWEVNQINPWLSACDLAGPAPADLQGSCGPPETPRNCPDACSRRADGRASRAVDSFLAVVSQAISYDGSVKSKVGSLRSAGSVPRGEPEGRVTPEQCLFYLEESHKTEICREGFGKDSSEGSLTIRENRYRFLSGLRLRHCCEHAALNALAPGDGGPLEEILGGGNGCRNAIEKLLAVDALAARLHCEFGEVLARYDCGQPYSVIYNCSHCKEAYRRWVCSSLVPYFAHDDPPRQTNERLVVPRMETGMRIRPCRSFCQSVEQRCPYLLPGDRAPAYPTQYAGEPTFLCRDPNIPEMGEQASRALHADEECCFHVCSDGDPGLGVCPNCTKPQAEVSLRGGDVRKDPSTAPHCETSTPSMGGEYQSSTNPSWSQSSSTAAPGSEVEGNNPEASGTSHHSSFCGSGGVGSMSSSAAAPACVAFLPIVIAAFCEWAAPLGACAIKLARLWTTIVCGGSSARFLQACFTRHEETGDRTSRRHLHRTQKSRQFRSYATVSIATVERVCATVMFSCSVIKSFSLGVYYGLSNKLSTVVRFELFKIKILSRWRLLVLDDIDEDRRS</sequence>
<evidence type="ECO:0000256" key="4">
    <source>
        <dbReference type="ARBA" id="ARBA00023136"/>
    </source>
</evidence>
<feature type="chain" id="PRO_5045391318" evidence="8">
    <location>
        <begin position="22"/>
        <end position="991"/>
    </location>
</feature>
<evidence type="ECO:0000256" key="8">
    <source>
        <dbReference type="SAM" id="SignalP"/>
    </source>
</evidence>
<evidence type="ECO:0000256" key="3">
    <source>
        <dbReference type="ARBA" id="ARBA00022989"/>
    </source>
</evidence>
<feature type="compositionally biased region" description="Basic and acidic residues" evidence="7">
    <location>
        <begin position="277"/>
        <end position="296"/>
    </location>
</feature>